<comment type="caution">
    <text evidence="1">The sequence shown here is derived from an EMBL/GenBank/DDBJ whole genome shotgun (WGS) entry which is preliminary data.</text>
</comment>
<proteinExistence type="predicted"/>
<reference evidence="2" key="1">
    <citation type="journal article" date="2023" name="Nat. Plants">
        <title>Single-cell RNA sequencing provides a high-resolution roadmap for understanding the multicellular compartmentation of specialized metabolism.</title>
        <authorList>
            <person name="Sun S."/>
            <person name="Shen X."/>
            <person name="Li Y."/>
            <person name="Li Y."/>
            <person name="Wang S."/>
            <person name="Li R."/>
            <person name="Zhang H."/>
            <person name="Shen G."/>
            <person name="Guo B."/>
            <person name="Wei J."/>
            <person name="Xu J."/>
            <person name="St-Pierre B."/>
            <person name="Chen S."/>
            <person name="Sun C."/>
        </authorList>
    </citation>
    <scope>NUCLEOTIDE SEQUENCE [LARGE SCALE GENOMIC DNA]</scope>
</reference>
<protein>
    <submittedName>
        <fullName evidence="1">Uncharacterized protein</fullName>
    </submittedName>
</protein>
<organism evidence="1 2">
    <name type="scientific">Catharanthus roseus</name>
    <name type="common">Madagascar periwinkle</name>
    <name type="synonym">Vinca rosea</name>
    <dbReference type="NCBI Taxonomy" id="4058"/>
    <lineage>
        <taxon>Eukaryota</taxon>
        <taxon>Viridiplantae</taxon>
        <taxon>Streptophyta</taxon>
        <taxon>Embryophyta</taxon>
        <taxon>Tracheophyta</taxon>
        <taxon>Spermatophyta</taxon>
        <taxon>Magnoliopsida</taxon>
        <taxon>eudicotyledons</taxon>
        <taxon>Gunneridae</taxon>
        <taxon>Pentapetalae</taxon>
        <taxon>asterids</taxon>
        <taxon>lamiids</taxon>
        <taxon>Gentianales</taxon>
        <taxon>Apocynaceae</taxon>
        <taxon>Rauvolfioideae</taxon>
        <taxon>Vinceae</taxon>
        <taxon>Catharanthinae</taxon>
        <taxon>Catharanthus</taxon>
    </lineage>
</organism>
<accession>A0ACB9ZQU7</accession>
<name>A0ACB9ZQU7_CATRO</name>
<evidence type="ECO:0000313" key="1">
    <source>
        <dbReference type="EMBL" id="KAI5649317.1"/>
    </source>
</evidence>
<evidence type="ECO:0000313" key="2">
    <source>
        <dbReference type="Proteomes" id="UP001060085"/>
    </source>
</evidence>
<gene>
    <name evidence="1" type="ORF">M9H77_35322</name>
</gene>
<sequence>MASKGKADENGTGKRVNEQGDGLRRRNVNTSMLCTDDLSVDNVMKMTFDSNEDANGFYMMCSKCIGFSWQEKEDTERNHKAETRVQCGPCFRIKYDVKQGNYEMGKYFLGKYDRPELTWTVELTKNSELIGCSCMKRESKGLPCSYIFRCMVMEHMQSIPNPCILKRCTHSVRNRRNTGCKISEILSEMARYSMQSGLYGIMCYHASKSAEQTNYLKGVIEKEIKQLKAGNSCPSKEQGL</sequence>
<dbReference type="Proteomes" id="UP001060085">
    <property type="component" value="Linkage Group LG08"/>
</dbReference>
<keyword evidence="2" id="KW-1185">Reference proteome</keyword>
<dbReference type="EMBL" id="CM044708">
    <property type="protein sequence ID" value="KAI5649317.1"/>
    <property type="molecule type" value="Genomic_DNA"/>
</dbReference>